<evidence type="ECO:0000259" key="5">
    <source>
        <dbReference type="PROSITE" id="PS51000"/>
    </source>
</evidence>
<dbReference type="GO" id="GO:0003677">
    <property type="term" value="F:DNA binding"/>
    <property type="evidence" value="ECO:0007669"/>
    <property type="project" value="UniProtKB-KW"/>
</dbReference>
<evidence type="ECO:0000256" key="3">
    <source>
        <dbReference type="ARBA" id="ARBA00023125"/>
    </source>
</evidence>
<evidence type="ECO:0000256" key="4">
    <source>
        <dbReference type="ARBA" id="ARBA00023163"/>
    </source>
</evidence>
<dbReference type="InterPro" id="IPR014036">
    <property type="entry name" value="DeoR-like_C"/>
</dbReference>
<reference evidence="6" key="2">
    <citation type="submission" date="2020-09" db="EMBL/GenBank/DDBJ databases">
        <authorList>
            <person name="Sun Q."/>
            <person name="Zhou Y."/>
        </authorList>
    </citation>
    <scope>NUCLEOTIDE SEQUENCE</scope>
    <source>
        <strain evidence="6">CGMCC 1.15082</strain>
    </source>
</reference>
<dbReference type="InterPro" id="IPR036390">
    <property type="entry name" value="WH_DNA-bd_sf"/>
</dbReference>
<name>A0A916SLS1_9HYPH</name>
<comment type="caution">
    <text evidence="6">The sequence shown here is derived from an EMBL/GenBank/DDBJ whole genome shotgun (WGS) entry which is preliminary data.</text>
</comment>
<evidence type="ECO:0000313" key="7">
    <source>
        <dbReference type="Proteomes" id="UP000646478"/>
    </source>
</evidence>
<dbReference type="Gene3D" id="3.40.50.1360">
    <property type="match status" value="1"/>
</dbReference>
<dbReference type="Proteomes" id="UP000646478">
    <property type="component" value="Unassembled WGS sequence"/>
</dbReference>
<dbReference type="PROSITE" id="PS51000">
    <property type="entry name" value="HTH_DEOR_2"/>
    <property type="match status" value="1"/>
</dbReference>
<keyword evidence="2" id="KW-0805">Transcription regulation</keyword>
<dbReference type="SMART" id="SM01134">
    <property type="entry name" value="DeoRC"/>
    <property type="match status" value="1"/>
</dbReference>
<dbReference type="InterPro" id="IPR037171">
    <property type="entry name" value="NagB/RpiA_transferase-like"/>
</dbReference>
<dbReference type="RefSeq" id="WP_188825773.1">
    <property type="nucleotide sequence ID" value="NZ_BMHH01000020.1"/>
</dbReference>
<dbReference type="EMBL" id="BMHH01000020">
    <property type="protein sequence ID" value="GGB06279.1"/>
    <property type="molecule type" value="Genomic_DNA"/>
</dbReference>
<protein>
    <submittedName>
        <fullName evidence="6">Glycerol-3-phosphate regulon repressor</fullName>
    </submittedName>
</protein>
<dbReference type="SUPFAM" id="SSF100950">
    <property type="entry name" value="NagB/RpiA/CoA transferase-like"/>
    <property type="match status" value="1"/>
</dbReference>
<dbReference type="Pfam" id="PF00455">
    <property type="entry name" value="DeoRC"/>
    <property type="match status" value="1"/>
</dbReference>
<keyword evidence="3" id="KW-0238">DNA-binding</keyword>
<evidence type="ECO:0000313" key="6">
    <source>
        <dbReference type="EMBL" id="GGB06279.1"/>
    </source>
</evidence>
<dbReference type="PANTHER" id="PTHR30363:SF4">
    <property type="entry name" value="GLYCEROL-3-PHOSPHATE REGULON REPRESSOR"/>
    <property type="match status" value="1"/>
</dbReference>
<dbReference type="SMART" id="SM00420">
    <property type="entry name" value="HTH_DEOR"/>
    <property type="match status" value="1"/>
</dbReference>
<gene>
    <name evidence="6" type="primary">glpR</name>
    <name evidence="6" type="ORF">GCM10011491_38000</name>
</gene>
<feature type="domain" description="HTH deoR-type" evidence="5">
    <location>
        <begin position="14"/>
        <end position="69"/>
    </location>
</feature>
<keyword evidence="1" id="KW-0678">Repressor</keyword>
<keyword evidence="4" id="KW-0804">Transcription</keyword>
<dbReference type="InterPro" id="IPR050313">
    <property type="entry name" value="Carb_Metab_HTH_regulators"/>
</dbReference>
<dbReference type="PRINTS" id="PR00037">
    <property type="entry name" value="HTHLACR"/>
</dbReference>
<dbReference type="InterPro" id="IPR036388">
    <property type="entry name" value="WH-like_DNA-bd_sf"/>
</dbReference>
<accession>A0A916SLS1</accession>
<dbReference type="AlphaFoldDB" id="A0A916SLS1"/>
<dbReference type="GO" id="GO:0003700">
    <property type="term" value="F:DNA-binding transcription factor activity"/>
    <property type="evidence" value="ECO:0007669"/>
    <property type="project" value="InterPro"/>
</dbReference>
<reference evidence="6" key="1">
    <citation type="journal article" date="2014" name="Int. J. Syst. Evol. Microbiol.">
        <title>Complete genome sequence of Corynebacterium casei LMG S-19264T (=DSM 44701T), isolated from a smear-ripened cheese.</title>
        <authorList>
            <consortium name="US DOE Joint Genome Institute (JGI-PGF)"/>
            <person name="Walter F."/>
            <person name="Albersmeier A."/>
            <person name="Kalinowski J."/>
            <person name="Ruckert C."/>
        </authorList>
    </citation>
    <scope>NUCLEOTIDE SEQUENCE</scope>
    <source>
        <strain evidence="6">CGMCC 1.15082</strain>
    </source>
</reference>
<keyword evidence="7" id="KW-1185">Reference proteome</keyword>
<evidence type="ECO:0000256" key="2">
    <source>
        <dbReference type="ARBA" id="ARBA00023015"/>
    </source>
</evidence>
<dbReference type="Gene3D" id="1.10.10.10">
    <property type="entry name" value="Winged helix-like DNA-binding domain superfamily/Winged helix DNA-binding domain"/>
    <property type="match status" value="1"/>
</dbReference>
<dbReference type="SUPFAM" id="SSF46785">
    <property type="entry name" value="Winged helix' DNA-binding domain"/>
    <property type="match status" value="1"/>
</dbReference>
<sequence length="273" mass="29878">MHTEDQPGDEDGKKARRQAYLVRYLAENHYISLEEIAARFSVTTQTARRDIMALERQGKVRRLHGGAVASTPLDPVIYRQRRVVNAERKEAIGKRVAELLPDNASVFIDTGTTCEAVARALTVRKELRVVTYSLRVATSLSEATDFTIAVPGGFVRQVDAGVFSQNAPEFIRAFKFDYVIISVSGIDDDGDIGDDDYAEVAAVRAAMQQAGRVILAIDGSKFGRRALVRLGSVTEADMIVTDTVPTGNLKRILDESRTELHLAVPVAESAASK</sequence>
<evidence type="ECO:0000256" key="1">
    <source>
        <dbReference type="ARBA" id="ARBA00022491"/>
    </source>
</evidence>
<organism evidence="6 7">
    <name type="scientific">Brucella endophytica</name>
    <dbReference type="NCBI Taxonomy" id="1963359"/>
    <lineage>
        <taxon>Bacteria</taxon>
        <taxon>Pseudomonadati</taxon>
        <taxon>Pseudomonadota</taxon>
        <taxon>Alphaproteobacteria</taxon>
        <taxon>Hyphomicrobiales</taxon>
        <taxon>Brucellaceae</taxon>
        <taxon>Brucella/Ochrobactrum group</taxon>
        <taxon>Brucella</taxon>
    </lineage>
</organism>
<dbReference type="Pfam" id="PF08220">
    <property type="entry name" value="HTH_DeoR"/>
    <property type="match status" value="1"/>
</dbReference>
<dbReference type="PANTHER" id="PTHR30363">
    <property type="entry name" value="HTH-TYPE TRANSCRIPTIONAL REGULATOR SRLR-RELATED"/>
    <property type="match status" value="1"/>
</dbReference>
<dbReference type="PROSITE" id="PS00894">
    <property type="entry name" value="HTH_DEOR_1"/>
    <property type="match status" value="1"/>
</dbReference>
<dbReference type="InterPro" id="IPR001034">
    <property type="entry name" value="DeoR_HTH"/>
</dbReference>
<proteinExistence type="predicted"/>
<dbReference type="InterPro" id="IPR018356">
    <property type="entry name" value="Tscrpt_reg_HTH_DeoR_CS"/>
</dbReference>